<dbReference type="AlphaFoldDB" id="A0A9Q0DLQ4"/>
<feature type="compositionally biased region" description="Low complexity" evidence="1">
    <location>
        <begin position="42"/>
        <end position="52"/>
    </location>
</feature>
<accession>A0A9Q0DLQ4</accession>
<proteinExistence type="predicted"/>
<dbReference type="Proteomes" id="UP001148018">
    <property type="component" value="Unassembled WGS sequence"/>
</dbReference>
<name>A0A9Q0DLQ4_9TELE</name>
<keyword evidence="3" id="KW-1185">Reference proteome</keyword>
<feature type="region of interest" description="Disordered" evidence="1">
    <location>
        <begin position="1"/>
        <end position="53"/>
    </location>
</feature>
<sequence>MGDPETKQTRQRNGGRTAAPGRRVPGQLTDDRCPCGAPPAASPDAGSTGPSSLGQGWTTCVSLGVIKRSVTAAAAEAFPILQSKHERSAVVLGGGRRDGPSLLDGEVLSLEDTGGPGPFLLANDSVLMRGLVVRSRSNQISIRFPGDRGQGRSRGSLLLSYR</sequence>
<evidence type="ECO:0000313" key="3">
    <source>
        <dbReference type="Proteomes" id="UP001148018"/>
    </source>
</evidence>
<protein>
    <submittedName>
        <fullName evidence="2">Uncharacterized protein</fullName>
    </submittedName>
</protein>
<evidence type="ECO:0000256" key="1">
    <source>
        <dbReference type="SAM" id="MobiDB-lite"/>
    </source>
</evidence>
<evidence type="ECO:0000313" key="2">
    <source>
        <dbReference type="EMBL" id="KAJ3589846.1"/>
    </source>
</evidence>
<reference evidence="2" key="1">
    <citation type="submission" date="2022-07" db="EMBL/GenBank/DDBJ databases">
        <title>Chromosome-level genome of Muraenolepis orangiensis.</title>
        <authorList>
            <person name="Kim J."/>
        </authorList>
    </citation>
    <scope>NUCLEOTIDE SEQUENCE</scope>
    <source>
        <strain evidence="2">KU_S4_2022</strain>
        <tissue evidence="2">Muscle</tissue>
    </source>
</reference>
<comment type="caution">
    <text evidence="2">The sequence shown here is derived from an EMBL/GenBank/DDBJ whole genome shotgun (WGS) entry which is preliminary data.</text>
</comment>
<organism evidence="2 3">
    <name type="scientific">Muraenolepis orangiensis</name>
    <name type="common">Patagonian moray cod</name>
    <dbReference type="NCBI Taxonomy" id="630683"/>
    <lineage>
        <taxon>Eukaryota</taxon>
        <taxon>Metazoa</taxon>
        <taxon>Chordata</taxon>
        <taxon>Craniata</taxon>
        <taxon>Vertebrata</taxon>
        <taxon>Euteleostomi</taxon>
        <taxon>Actinopterygii</taxon>
        <taxon>Neopterygii</taxon>
        <taxon>Teleostei</taxon>
        <taxon>Neoteleostei</taxon>
        <taxon>Acanthomorphata</taxon>
        <taxon>Zeiogadaria</taxon>
        <taxon>Gadariae</taxon>
        <taxon>Gadiformes</taxon>
        <taxon>Muraenolepidoidei</taxon>
        <taxon>Muraenolepididae</taxon>
        <taxon>Muraenolepis</taxon>
    </lineage>
</organism>
<dbReference type="OrthoDB" id="9908249at2759"/>
<dbReference type="EMBL" id="JANIIK010000115">
    <property type="protein sequence ID" value="KAJ3589846.1"/>
    <property type="molecule type" value="Genomic_DNA"/>
</dbReference>
<gene>
    <name evidence="2" type="ORF">NHX12_010687</name>
</gene>
<feature type="non-terminal residue" evidence="2">
    <location>
        <position position="1"/>
    </location>
</feature>